<dbReference type="Pfam" id="PF13599">
    <property type="entry name" value="Pentapeptide_4"/>
    <property type="match status" value="1"/>
</dbReference>
<sequence length="212" mass="21861">MDQPSRGTGGRRSEGRQPRVVRGTVENLSAALAAGDPDGGGLAGATIDSTVLAGTRVLGGEVAGLRLRDVLVDQGVLAGVVIDGGGGTRIQIRGGRVSGTVWIRGEFHDLVLEQVRADGVTLRSCRLHRARFTGCDLSGLDLTGTRLDHVRFEDCNLDGAVFTEVTITAAAFHRCRFDGAVGVDGLAGAEVDADSVMTLVGPMAAALAISVV</sequence>
<protein>
    <recommendedName>
        <fullName evidence="3">Pentapeptide repeat protein</fullName>
    </recommendedName>
</protein>
<evidence type="ECO:0000313" key="2">
    <source>
        <dbReference type="Proteomes" id="UP000179627"/>
    </source>
</evidence>
<dbReference type="EMBL" id="MBLM01000108">
    <property type="protein sequence ID" value="OHV38975.1"/>
    <property type="molecule type" value="Genomic_DNA"/>
</dbReference>
<organism evidence="1 2">
    <name type="scientific">Parafrankia colletiae</name>
    <dbReference type="NCBI Taxonomy" id="573497"/>
    <lineage>
        <taxon>Bacteria</taxon>
        <taxon>Bacillati</taxon>
        <taxon>Actinomycetota</taxon>
        <taxon>Actinomycetes</taxon>
        <taxon>Frankiales</taxon>
        <taxon>Frankiaceae</taxon>
        <taxon>Parafrankia</taxon>
    </lineage>
</organism>
<comment type="caution">
    <text evidence="1">The sequence shown here is derived from an EMBL/GenBank/DDBJ whole genome shotgun (WGS) entry which is preliminary data.</text>
</comment>
<dbReference type="OrthoDB" id="4775025at2"/>
<keyword evidence="2" id="KW-1185">Reference proteome</keyword>
<evidence type="ECO:0008006" key="3">
    <source>
        <dbReference type="Google" id="ProtNLM"/>
    </source>
</evidence>
<gene>
    <name evidence="1" type="ORF">CC117_03080</name>
</gene>
<dbReference type="InterPro" id="IPR001646">
    <property type="entry name" value="5peptide_repeat"/>
</dbReference>
<dbReference type="SUPFAM" id="SSF141571">
    <property type="entry name" value="Pentapeptide repeat-like"/>
    <property type="match status" value="1"/>
</dbReference>
<name>A0A1S1R0D1_9ACTN</name>
<dbReference type="Gene3D" id="2.160.20.80">
    <property type="entry name" value="E3 ubiquitin-protein ligase SopA"/>
    <property type="match status" value="1"/>
</dbReference>
<evidence type="ECO:0000313" key="1">
    <source>
        <dbReference type="EMBL" id="OHV38975.1"/>
    </source>
</evidence>
<accession>A0A1S1R0D1</accession>
<proteinExistence type="predicted"/>
<dbReference type="AlphaFoldDB" id="A0A1S1R0D1"/>
<dbReference type="Proteomes" id="UP000179627">
    <property type="component" value="Unassembled WGS sequence"/>
</dbReference>
<reference evidence="2" key="1">
    <citation type="submission" date="2016-07" db="EMBL/GenBank/DDBJ databases">
        <title>Sequence Frankia sp. strain CcI1.17.</title>
        <authorList>
            <person name="Ghodhbane-Gtari F."/>
            <person name="Swanson E."/>
            <person name="Gueddou A."/>
            <person name="Morris K."/>
            <person name="Hezbri K."/>
            <person name="Ktari A."/>
            <person name="Nouioui I."/>
            <person name="Abebe-Akele F."/>
            <person name="Simpson S."/>
            <person name="Thomas K."/>
            <person name="Gtari M."/>
            <person name="Tisa L.S."/>
            <person name="Hurst S."/>
        </authorList>
    </citation>
    <scope>NUCLEOTIDE SEQUENCE [LARGE SCALE GENOMIC DNA]</scope>
    <source>
        <strain evidence="2">Cc1.17</strain>
    </source>
</reference>